<gene>
    <name evidence="1" type="ORF">AC625_09030</name>
</gene>
<dbReference type="Pfam" id="PF10747">
    <property type="entry name" value="SirA"/>
    <property type="match status" value="1"/>
</dbReference>
<dbReference type="EMBL" id="LFZW01000001">
    <property type="protein sequence ID" value="KMY49663.1"/>
    <property type="molecule type" value="Genomic_DNA"/>
</dbReference>
<organism evidence="1 2">
    <name type="scientific">Peribacillus loiseleuriae</name>
    <dbReference type="NCBI Taxonomy" id="1679170"/>
    <lineage>
        <taxon>Bacteria</taxon>
        <taxon>Bacillati</taxon>
        <taxon>Bacillota</taxon>
        <taxon>Bacilli</taxon>
        <taxon>Bacillales</taxon>
        <taxon>Bacillaceae</taxon>
        <taxon>Peribacillus</taxon>
    </lineage>
</organism>
<name>A0A0K9GSP7_9BACI</name>
<accession>A0A0K9GSP7</accession>
<dbReference type="InterPro" id="IPR019683">
    <property type="entry name" value="SirA"/>
</dbReference>
<dbReference type="PATRIC" id="fig|1679170.3.peg.1981"/>
<comment type="caution">
    <text evidence="1">The sequence shown here is derived from an EMBL/GenBank/DDBJ whole genome shotgun (WGS) entry which is preliminary data.</text>
</comment>
<dbReference type="STRING" id="1679170.AC625_09030"/>
<dbReference type="OrthoDB" id="2736584at2"/>
<evidence type="ECO:0000313" key="1">
    <source>
        <dbReference type="EMBL" id="KMY49663.1"/>
    </source>
</evidence>
<protein>
    <recommendedName>
        <fullName evidence="3">Sporulation inhibitor of replication protein SirA</fullName>
    </recommendedName>
</protein>
<dbReference type="RefSeq" id="WP_049681005.1">
    <property type="nucleotide sequence ID" value="NZ_LFZW01000001.1"/>
</dbReference>
<proteinExistence type="predicted"/>
<dbReference type="Proteomes" id="UP000037146">
    <property type="component" value="Unassembled WGS sequence"/>
</dbReference>
<dbReference type="AlphaFoldDB" id="A0A0K9GSP7"/>
<keyword evidence="2" id="KW-1185">Reference proteome</keyword>
<evidence type="ECO:0008006" key="3">
    <source>
        <dbReference type="Google" id="ProtNLM"/>
    </source>
</evidence>
<evidence type="ECO:0000313" key="2">
    <source>
        <dbReference type="Proteomes" id="UP000037146"/>
    </source>
</evidence>
<sequence length="145" mass="17488">MRSYQIYLIEDEFARHYFGREKIFFNLFLEYIQSTDWHKDILQKQIEYITKKIPTSNVHFSLEQSLQRKQGYLTQNGVYYLKTKSNSKAVVYIHEHSIILKAEGDFDAETTFFECIRKCEASFLAIDFENKRYGWLKPIKERKYG</sequence>
<dbReference type="InterPro" id="IPR038449">
    <property type="entry name" value="SirA_sf"/>
</dbReference>
<reference evidence="2" key="1">
    <citation type="submission" date="2015-07" db="EMBL/GenBank/DDBJ databases">
        <title>Genome sequencing project for genomic taxonomy and phylogenomics of Bacillus-like bacteria.</title>
        <authorList>
            <person name="Liu B."/>
            <person name="Wang J."/>
            <person name="Zhu Y."/>
            <person name="Liu G."/>
            <person name="Chen Q."/>
            <person name="Chen Z."/>
            <person name="Lan J."/>
            <person name="Che J."/>
            <person name="Ge C."/>
            <person name="Shi H."/>
            <person name="Pan Z."/>
            <person name="Liu X."/>
        </authorList>
    </citation>
    <scope>NUCLEOTIDE SEQUENCE [LARGE SCALE GENOMIC DNA]</scope>
    <source>
        <strain evidence="2">FJAT-27997</strain>
    </source>
</reference>
<dbReference type="Gene3D" id="3.30.310.250">
    <property type="entry name" value="Sporulation inhibitor of replication protein SirA"/>
    <property type="match status" value="1"/>
</dbReference>